<dbReference type="KEGG" id="pfp:PFL1_06755"/>
<organism evidence="3 4">
    <name type="scientific">Pseudozyma flocculosa PF-1</name>
    <dbReference type="NCBI Taxonomy" id="1277687"/>
    <lineage>
        <taxon>Eukaryota</taxon>
        <taxon>Fungi</taxon>
        <taxon>Dikarya</taxon>
        <taxon>Basidiomycota</taxon>
        <taxon>Ustilaginomycotina</taxon>
        <taxon>Ustilaginomycetes</taxon>
        <taxon>Ustilaginales</taxon>
        <taxon>Ustilaginaceae</taxon>
        <taxon>Pseudozyma</taxon>
    </lineage>
</organism>
<feature type="domain" description="DUF4211" evidence="2">
    <location>
        <begin position="527"/>
        <end position="619"/>
    </location>
</feature>
<feature type="region of interest" description="Disordered" evidence="1">
    <location>
        <begin position="617"/>
        <end position="648"/>
    </location>
</feature>
<protein>
    <recommendedName>
        <fullName evidence="2">DUF4211 domain-containing protein</fullName>
    </recommendedName>
</protein>
<dbReference type="PANTHER" id="PTHR14689:SF0">
    <property type="entry name" value="COILED-COIL DOMAIN-CONTAINING PROTEIN 82"/>
    <property type="match status" value="1"/>
</dbReference>
<accession>A0A061H0P2</accession>
<gene>
    <name evidence="3" type="ORF">PFL1_06755</name>
</gene>
<feature type="compositionally biased region" description="Basic and acidic residues" evidence="1">
    <location>
        <begin position="186"/>
        <end position="195"/>
    </location>
</feature>
<evidence type="ECO:0000256" key="1">
    <source>
        <dbReference type="SAM" id="MobiDB-lite"/>
    </source>
</evidence>
<evidence type="ECO:0000313" key="4">
    <source>
        <dbReference type="Proteomes" id="UP000053664"/>
    </source>
</evidence>
<feature type="compositionally biased region" description="Acidic residues" evidence="1">
    <location>
        <begin position="331"/>
        <end position="356"/>
    </location>
</feature>
<sequence>MPTPLKRKRKAGRTSAPAATTTTKTASTSASTLRPSRSSRSLRLPSSPVTTAAEPLFRRGPSSSPIDLTTTASTSPTAAAAATTSATTSATATAPSFRRPPPSSPSQFVCWVEIPPPPRRRGKTEYIFIDDDLSIARCPSKSAHRPSPQVAIKPPRMSDPESDTGGFSIAKIKRAPQPPKPVVEIPVHDSSDDQGPRASKSQSRKDSSRHPSKKPPTSSSSSKRKAAPSSSSSSTHKGKSKSKHRAEGKASQRLDREGRSKKKKQRRDRASRGSEPDDSDDGDDVSNLKSYLNDDALARSSGSTHKADFRKHLEKMRKDRERLRRRRELLGSEDDDDDDTASGSDDDSDDDDDDSDASGHTSLFGSSVSGSDGDRRRRSSATEAKAKAQAKGKDKKRHKGSSAPRTSSKAPRINDAVDDQSSTPSEWSSEIEDASSDNGASSDPEDFIVGDDLVETEDGKKIRTSKADAAKASGLRRRLHLAGGLGSGGGGVLAAFGLGHARLEFEDLCGLWIEWAVVRMLIPFGNVSAEDRERLERGRGQLRNKMRSAEEALTSSAMRRQFSWYLREYPKVTIKLVFDDEIRKIGGLAKRGCGACHRRNQACSHLVRFEGRRYDQETLGKREPRSDDDSSSESDRSADGENLAESDVDDKNRRAKRFYVGTHCASRASAMHAIHHWEWAVMQGLNRHPAVQRVRDDVEARGGVGIDGSEGPGAEDVELCVREMSDDHAPGGGERQKLVRKLKKLLAEADTVNRLQ</sequence>
<dbReference type="EMBL" id="KE361652">
    <property type="protein sequence ID" value="EPQ25683.1"/>
    <property type="molecule type" value="Genomic_DNA"/>
</dbReference>
<feature type="compositionally biased region" description="Low complexity" evidence="1">
    <location>
        <begin position="69"/>
        <end position="97"/>
    </location>
</feature>
<feature type="compositionally biased region" description="Basic and acidic residues" evidence="1">
    <location>
        <begin position="617"/>
        <end position="639"/>
    </location>
</feature>
<dbReference type="Pfam" id="PF13926">
    <property type="entry name" value="DUF4211"/>
    <property type="match status" value="1"/>
</dbReference>
<dbReference type="InterPro" id="IPR025451">
    <property type="entry name" value="DUF4211"/>
</dbReference>
<dbReference type="PANTHER" id="PTHR14689">
    <property type="entry name" value="PHORBOL-ESTER_DAG-TYPE DOMAIN-CONTAINING PROTEIN"/>
    <property type="match status" value="1"/>
</dbReference>
<dbReference type="RefSeq" id="XP_007882492.1">
    <property type="nucleotide sequence ID" value="XM_007884301.1"/>
</dbReference>
<dbReference type="GeneID" id="19320826"/>
<evidence type="ECO:0000313" key="3">
    <source>
        <dbReference type="EMBL" id="EPQ25683.1"/>
    </source>
</evidence>
<evidence type="ECO:0000259" key="2">
    <source>
        <dbReference type="Pfam" id="PF13926"/>
    </source>
</evidence>
<feature type="compositionally biased region" description="Basic and acidic residues" evidence="1">
    <location>
        <begin position="245"/>
        <end position="258"/>
    </location>
</feature>
<feature type="compositionally biased region" description="Low complexity" evidence="1">
    <location>
        <begin position="215"/>
        <end position="235"/>
    </location>
</feature>
<feature type="region of interest" description="Disordered" evidence="1">
    <location>
        <begin position="1"/>
        <end position="447"/>
    </location>
</feature>
<dbReference type="HOGENOM" id="CLU_380335_0_0_1"/>
<dbReference type="OrthoDB" id="2554458at2759"/>
<dbReference type="AlphaFoldDB" id="A0A061H0P2"/>
<feature type="compositionally biased region" description="Basic residues" evidence="1">
    <location>
        <begin position="1"/>
        <end position="12"/>
    </location>
</feature>
<feature type="compositionally biased region" description="Basic and acidic residues" evidence="1">
    <location>
        <begin position="305"/>
        <end position="322"/>
    </location>
</feature>
<proteinExistence type="predicted"/>
<feature type="compositionally biased region" description="Polar residues" evidence="1">
    <location>
        <begin position="419"/>
        <end position="428"/>
    </location>
</feature>
<dbReference type="Proteomes" id="UP000053664">
    <property type="component" value="Unassembled WGS sequence"/>
</dbReference>
<dbReference type="eggNOG" id="ENOG502S7B9">
    <property type="taxonomic scope" value="Eukaryota"/>
</dbReference>
<feature type="compositionally biased region" description="Basic residues" evidence="1">
    <location>
        <begin position="388"/>
        <end position="400"/>
    </location>
</feature>
<name>A0A061H0P2_9BASI</name>
<reference evidence="3 4" key="1">
    <citation type="journal article" date="2013" name="Plant Cell">
        <title>The transition from a phytopathogenic smut ancestor to an anamorphic biocontrol agent deciphered by comparative whole-genome analysis.</title>
        <authorList>
            <person name="Lefebvre F."/>
            <person name="Joly D.L."/>
            <person name="Labbe C."/>
            <person name="Teichmann B."/>
            <person name="Linning R."/>
            <person name="Belzile F."/>
            <person name="Bakkeren G."/>
            <person name="Belanger R.R."/>
        </authorList>
    </citation>
    <scope>NUCLEOTIDE SEQUENCE [LARGE SCALE GENOMIC DNA]</scope>
    <source>
        <strain evidence="3 4">PF-1</strain>
    </source>
</reference>
<feature type="compositionally biased region" description="Low complexity" evidence="1">
    <location>
        <begin position="14"/>
        <end position="48"/>
    </location>
</feature>
<dbReference type="GO" id="GO:0005634">
    <property type="term" value="C:nucleus"/>
    <property type="evidence" value="ECO:0007669"/>
    <property type="project" value="TreeGrafter"/>
</dbReference>